<reference evidence="14" key="1">
    <citation type="thesis" date="2020" institute="ProQuest LLC" country="789 East Eisenhower Parkway, Ann Arbor, MI, USA">
        <title>Comparative Genomics and Chromosome Evolution.</title>
        <authorList>
            <person name="Mudd A.B."/>
        </authorList>
    </citation>
    <scope>NUCLEOTIDE SEQUENCE</scope>
    <source>
        <strain evidence="14">237g6f4</strain>
        <tissue evidence="14">Blood</tissue>
    </source>
</reference>
<dbReference type="SUPFAM" id="SSF81321">
    <property type="entry name" value="Family A G protein-coupled receptor-like"/>
    <property type="match status" value="1"/>
</dbReference>
<dbReference type="PANTHER" id="PTHR11394">
    <property type="entry name" value="TASTE RECEPTOR TYPE 2"/>
    <property type="match status" value="1"/>
</dbReference>
<organism evidence="14 15">
    <name type="scientific">Engystomops pustulosus</name>
    <name type="common">Tungara frog</name>
    <name type="synonym">Physalaemus pustulosus</name>
    <dbReference type="NCBI Taxonomy" id="76066"/>
    <lineage>
        <taxon>Eukaryota</taxon>
        <taxon>Metazoa</taxon>
        <taxon>Chordata</taxon>
        <taxon>Craniata</taxon>
        <taxon>Vertebrata</taxon>
        <taxon>Euteleostomi</taxon>
        <taxon>Amphibia</taxon>
        <taxon>Batrachia</taxon>
        <taxon>Anura</taxon>
        <taxon>Neobatrachia</taxon>
        <taxon>Hyloidea</taxon>
        <taxon>Leptodactylidae</taxon>
        <taxon>Leiuperinae</taxon>
        <taxon>Engystomops</taxon>
    </lineage>
</organism>
<evidence type="ECO:0000256" key="1">
    <source>
        <dbReference type="ARBA" id="ARBA00004141"/>
    </source>
</evidence>
<dbReference type="GO" id="GO:0016020">
    <property type="term" value="C:membrane"/>
    <property type="evidence" value="ECO:0007669"/>
    <property type="project" value="UniProtKB-SubCell"/>
</dbReference>
<feature type="transmembrane region" description="Helical" evidence="13">
    <location>
        <begin position="186"/>
        <end position="209"/>
    </location>
</feature>
<evidence type="ECO:0000256" key="13">
    <source>
        <dbReference type="SAM" id="Phobius"/>
    </source>
</evidence>
<dbReference type="EMBL" id="WNYA01056122">
    <property type="protein sequence ID" value="KAG8535834.1"/>
    <property type="molecule type" value="Genomic_DNA"/>
</dbReference>
<keyword evidence="5 12" id="KW-0812">Transmembrane</keyword>
<dbReference type="Proteomes" id="UP000824782">
    <property type="component" value="Unassembled WGS sequence"/>
</dbReference>
<keyword evidence="9 12" id="KW-0675">Receptor</keyword>
<keyword evidence="7 12" id="KW-0297">G-protein coupled receptor</keyword>
<dbReference type="Gene3D" id="1.20.1070.10">
    <property type="entry name" value="Rhodopsin 7-helix transmembrane proteins"/>
    <property type="match status" value="1"/>
</dbReference>
<comment type="caution">
    <text evidence="14">The sequence shown here is derived from an EMBL/GenBank/DDBJ whole genome shotgun (WGS) entry which is preliminary data.</text>
</comment>
<sequence>MPLTRWILIIILGILNTVTSFTLNLSILVLGAKSVRTGQRMNPGDLLHRVIAVVTMIIQCLLVSQGLVWSFFTSLLFIRWFYAPSIMGTLTLMYFTYWLTAWLCVYYCVTICNFNHPFFIWSRRNISTHLPHLLLLSAVGCFLFNFPTVWTARVKVTLQFAANSTRGPTIIRGSFKFQPYYLHMSSFMGCFLPFSLNFLSIITTVTSLLRHVFKLRQKDSVLSRAKDRAHLNAIRTMCQFLGISMIFYSNEILFFSKSPDPEDLYTIVGWVIFMFFPTAVPLAIIFSNPKLRKLFTVTFLSFQNKIIDIKT</sequence>
<proteinExistence type="inferred from homology"/>
<keyword evidence="3 12" id="KW-0919">Taste</keyword>
<keyword evidence="10 12" id="KW-0807">Transducer</keyword>
<evidence type="ECO:0000313" key="15">
    <source>
        <dbReference type="Proteomes" id="UP000824782"/>
    </source>
</evidence>
<dbReference type="Pfam" id="PF05296">
    <property type="entry name" value="TAS2R"/>
    <property type="match status" value="1"/>
</dbReference>
<keyword evidence="4 12" id="KW-0716">Sensory transduction</keyword>
<evidence type="ECO:0000313" key="14">
    <source>
        <dbReference type="EMBL" id="KAG8535834.1"/>
    </source>
</evidence>
<dbReference type="GO" id="GO:0004930">
    <property type="term" value="F:G protein-coupled receptor activity"/>
    <property type="evidence" value="ECO:0007669"/>
    <property type="project" value="UniProtKB-KW"/>
</dbReference>
<comment type="similarity">
    <text evidence="2 11">Belongs to the G-protein coupled receptor T2R family.</text>
</comment>
<feature type="transmembrane region" description="Helical" evidence="13">
    <location>
        <begin position="6"/>
        <end position="30"/>
    </location>
</feature>
<evidence type="ECO:0000256" key="3">
    <source>
        <dbReference type="ARBA" id="ARBA00022480"/>
    </source>
</evidence>
<evidence type="ECO:0000256" key="9">
    <source>
        <dbReference type="ARBA" id="ARBA00023170"/>
    </source>
</evidence>
<feature type="transmembrane region" description="Helical" evidence="13">
    <location>
        <begin position="267"/>
        <end position="286"/>
    </location>
</feature>
<evidence type="ECO:0000256" key="8">
    <source>
        <dbReference type="ARBA" id="ARBA00023136"/>
    </source>
</evidence>
<evidence type="ECO:0000256" key="2">
    <source>
        <dbReference type="ARBA" id="ARBA00007376"/>
    </source>
</evidence>
<keyword evidence="6 13" id="KW-1133">Transmembrane helix</keyword>
<gene>
    <name evidence="14" type="ORF">GDO81_027671</name>
</gene>
<feature type="transmembrane region" description="Helical" evidence="13">
    <location>
        <begin position="50"/>
        <end position="72"/>
    </location>
</feature>
<dbReference type="PANTHER" id="PTHR11394:SF47">
    <property type="entry name" value="TASTE RECEPTOR TYPE 2 MEMBER 40"/>
    <property type="match status" value="1"/>
</dbReference>
<evidence type="ECO:0000256" key="11">
    <source>
        <dbReference type="RuleBase" id="RU004423"/>
    </source>
</evidence>
<name>A0AAV6YE70_ENGPU</name>
<feature type="transmembrane region" description="Helical" evidence="13">
    <location>
        <begin position="229"/>
        <end position="247"/>
    </location>
</feature>
<evidence type="ECO:0000256" key="5">
    <source>
        <dbReference type="ARBA" id="ARBA00022692"/>
    </source>
</evidence>
<dbReference type="InterPro" id="IPR007960">
    <property type="entry name" value="TAS2R"/>
</dbReference>
<keyword evidence="8 12" id="KW-0472">Membrane</keyword>
<protein>
    <recommendedName>
        <fullName evidence="12">Taste receptor type 2</fullName>
    </recommendedName>
</protein>
<feature type="transmembrane region" description="Helical" evidence="13">
    <location>
        <begin position="133"/>
        <end position="150"/>
    </location>
</feature>
<feature type="transmembrane region" description="Helical" evidence="13">
    <location>
        <begin position="92"/>
        <end position="112"/>
    </location>
</feature>
<evidence type="ECO:0000256" key="10">
    <source>
        <dbReference type="ARBA" id="ARBA00023224"/>
    </source>
</evidence>
<evidence type="ECO:0000256" key="4">
    <source>
        <dbReference type="ARBA" id="ARBA00022606"/>
    </source>
</evidence>
<dbReference type="GO" id="GO:0033038">
    <property type="term" value="F:bitter taste receptor activity"/>
    <property type="evidence" value="ECO:0007669"/>
    <property type="project" value="InterPro"/>
</dbReference>
<dbReference type="AlphaFoldDB" id="A0AAV6YE70"/>
<accession>A0AAV6YE70</accession>
<evidence type="ECO:0000256" key="7">
    <source>
        <dbReference type="ARBA" id="ARBA00023040"/>
    </source>
</evidence>
<evidence type="ECO:0000256" key="12">
    <source>
        <dbReference type="RuleBase" id="RU004424"/>
    </source>
</evidence>
<comment type="subcellular location">
    <subcellularLocation>
        <location evidence="1 12">Membrane</location>
        <topology evidence="1 12">Multi-pass membrane protein</topology>
    </subcellularLocation>
</comment>
<evidence type="ECO:0000256" key="6">
    <source>
        <dbReference type="ARBA" id="ARBA00022989"/>
    </source>
</evidence>
<keyword evidence="15" id="KW-1185">Reference proteome</keyword>